<accession>A0A256GQ44</accession>
<protein>
    <submittedName>
        <fullName evidence="1">Uncharacterized protein</fullName>
    </submittedName>
</protein>
<dbReference type="AlphaFoldDB" id="A0A256GQ44"/>
<reference evidence="1 2" key="1">
    <citation type="submission" date="2017-07" db="EMBL/GenBank/DDBJ databases">
        <title>Draft genome of Ochrobactrum lupini type strain LUP21.</title>
        <authorList>
            <person name="Krzyzanowska D.M."/>
            <person name="Jafra S."/>
        </authorList>
    </citation>
    <scope>NUCLEOTIDE SEQUENCE [LARGE SCALE GENOMIC DNA]</scope>
    <source>
        <strain evidence="1 2">LUP21</strain>
    </source>
</reference>
<dbReference type="Proteomes" id="UP000216363">
    <property type="component" value="Unassembled WGS sequence"/>
</dbReference>
<name>A0A256GQ44_9HYPH</name>
<gene>
    <name evidence="1" type="ORF">CES86_2517</name>
</gene>
<sequence>MRPSIRIRGEKTKEMWFIFELFRQSSRVDGPHPLDTEMTGDLLRRTA</sequence>
<comment type="caution">
    <text evidence="1">The sequence shown here is derived from an EMBL/GenBank/DDBJ whole genome shotgun (WGS) entry which is preliminary data.</text>
</comment>
<evidence type="ECO:0000313" key="1">
    <source>
        <dbReference type="EMBL" id="OYR29262.1"/>
    </source>
</evidence>
<organism evidence="1 2">
    <name type="scientific">Brucella lupini</name>
    <dbReference type="NCBI Taxonomy" id="255457"/>
    <lineage>
        <taxon>Bacteria</taxon>
        <taxon>Pseudomonadati</taxon>
        <taxon>Pseudomonadota</taxon>
        <taxon>Alphaproteobacteria</taxon>
        <taxon>Hyphomicrobiales</taxon>
        <taxon>Brucellaceae</taxon>
        <taxon>Brucella/Ochrobactrum group</taxon>
        <taxon>Brucella</taxon>
    </lineage>
</organism>
<evidence type="ECO:0000313" key="2">
    <source>
        <dbReference type="Proteomes" id="UP000216363"/>
    </source>
</evidence>
<proteinExistence type="predicted"/>
<dbReference type="EMBL" id="NNRN01000047">
    <property type="protein sequence ID" value="OYR29262.1"/>
    <property type="molecule type" value="Genomic_DNA"/>
</dbReference>